<comment type="caution">
    <text evidence="1">The sequence shown here is derived from an EMBL/GenBank/DDBJ whole genome shotgun (WGS) entry which is preliminary data.</text>
</comment>
<accession>A0AAJ2S2T9</accession>
<protein>
    <submittedName>
        <fullName evidence="1">Uncharacterized protein</fullName>
    </submittedName>
</protein>
<dbReference type="Proteomes" id="UP001276761">
    <property type="component" value="Unassembled WGS sequence"/>
</dbReference>
<reference evidence="1" key="1">
    <citation type="submission" date="2023-11" db="EMBL/GenBank/DDBJ databases">
        <title>MicrobeMod: A computational toolkit for identifying prokaryotic methylation and restriction-modification with nanopore sequencing.</title>
        <authorList>
            <person name="Crits-Christoph A."/>
            <person name="Kang S.C."/>
            <person name="Lee H."/>
            <person name="Ostrov N."/>
        </authorList>
    </citation>
    <scope>NUCLEOTIDE SEQUENCE</scope>
    <source>
        <strain evidence="1">ATCC BAA-953</strain>
    </source>
</reference>
<evidence type="ECO:0000313" key="2">
    <source>
        <dbReference type="Proteomes" id="UP001276761"/>
    </source>
</evidence>
<sequence>MHHSDANLTLHELIYAVIPNLNRAEKLVLNTLESLIESAENPLDVVKRNEQRHAFSLEVHRVRINIEHLLERYRADVDRVLRSGGEVEGPIVVPDALEADAIRSAIDIYLHVRSFQRGERRQPLPGH</sequence>
<gene>
    <name evidence="1" type="ORF">SIL78_11920</name>
</gene>
<organism evidence="1 2">
    <name type="scientific">Vreelandella alkaliphila</name>
    <dbReference type="NCBI Taxonomy" id="272774"/>
    <lineage>
        <taxon>Bacteria</taxon>
        <taxon>Pseudomonadati</taxon>
        <taxon>Pseudomonadota</taxon>
        <taxon>Gammaproteobacteria</taxon>
        <taxon>Oceanospirillales</taxon>
        <taxon>Halomonadaceae</taxon>
        <taxon>Vreelandella</taxon>
    </lineage>
</organism>
<name>A0AAJ2S2T9_9GAMM</name>
<dbReference type="EMBL" id="JAWXXT010000001">
    <property type="protein sequence ID" value="MDX5978275.1"/>
    <property type="molecule type" value="Genomic_DNA"/>
</dbReference>
<dbReference type="GeneID" id="303166217"/>
<dbReference type="AlphaFoldDB" id="A0AAJ2S2T9"/>
<proteinExistence type="predicted"/>
<dbReference type="RefSeq" id="WP_198349526.1">
    <property type="nucleotide sequence ID" value="NZ_JABASV010000006.1"/>
</dbReference>
<evidence type="ECO:0000313" key="1">
    <source>
        <dbReference type="EMBL" id="MDX5978275.1"/>
    </source>
</evidence>